<dbReference type="RefSeq" id="WP_169580279.1">
    <property type="nucleotide sequence ID" value="NZ_CP051480.1"/>
</dbReference>
<proteinExistence type="predicted"/>
<evidence type="ECO:0000313" key="3">
    <source>
        <dbReference type="Proteomes" id="UP000501728"/>
    </source>
</evidence>
<reference evidence="2 3" key="1">
    <citation type="submission" date="2020-04" db="EMBL/GenBank/DDBJ databases">
        <title>Novel Mycoplasma species detected in Phocoena phocoena (harbor porpoise) from the USA.</title>
        <authorList>
            <person name="Volokhov D.V."/>
        </authorList>
    </citation>
    <scope>NUCLEOTIDE SEQUENCE [LARGE SCALE GENOMIC DNA]</scope>
    <source>
        <strain evidence="2 3">C264-NAS</strain>
    </source>
</reference>
<evidence type="ECO:0000256" key="1">
    <source>
        <dbReference type="SAM" id="Phobius"/>
    </source>
</evidence>
<name>A0A858U6V4_9MOLU</name>
<protein>
    <submittedName>
        <fullName evidence="2">Uncharacterized protein</fullName>
    </submittedName>
</protein>
<dbReference type="AlphaFoldDB" id="A0A858U6V4"/>
<keyword evidence="1" id="KW-0472">Membrane</keyword>
<accession>A0A858U6V4</accession>
<feature type="transmembrane region" description="Helical" evidence="1">
    <location>
        <begin position="12"/>
        <end position="29"/>
    </location>
</feature>
<keyword evidence="1" id="KW-0812">Transmembrane</keyword>
<dbReference type="PROSITE" id="PS51257">
    <property type="entry name" value="PROKAR_LIPOPROTEIN"/>
    <property type="match status" value="1"/>
</dbReference>
<dbReference type="EMBL" id="CP051480">
    <property type="protein sequence ID" value="QJG66456.1"/>
    <property type="molecule type" value="Genomic_DNA"/>
</dbReference>
<evidence type="ECO:0000313" key="2">
    <source>
        <dbReference type="EMBL" id="QJG66456.1"/>
    </source>
</evidence>
<keyword evidence="1" id="KW-1133">Transmembrane helix</keyword>
<gene>
    <name evidence="2" type="ORF">HGG64_01920</name>
</gene>
<organism evidence="2 3">
    <name type="scientific">Mycoplasma phocoeninasale</name>
    <dbReference type="NCBI Taxonomy" id="2726117"/>
    <lineage>
        <taxon>Bacteria</taxon>
        <taxon>Bacillati</taxon>
        <taxon>Mycoplasmatota</taxon>
        <taxon>Mollicutes</taxon>
        <taxon>Mycoplasmataceae</taxon>
        <taxon>Mycoplasma</taxon>
    </lineage>
</organism>
<sequence>MFKKISKKNKIIMALLSSQFIALPIIMVACNNKGADKKTNHPTDTIDVRGNNFHASDVNREGSLIGEELTKRVNEVIENSTFKLTDLAKKEYSALGSQIEKDNYIKKLWENITKWFSDAKDQLNRYGFIPDTLKNPEFQKYMEVYIPNLEYFVGNHEVHCYFDYDESQRNIYYHYKIKCLDGRQNEGQGDVFLDLGQNH</sequence>
<dbReference type="KEGG" id="mphn:HGG64_01920"/>
<keyword evidence="3" id="KW-1185">Reference proteome</keyword>
<dbReference type="Proteomes" id="UP000501728">
    <property type="component" value="Chromosome"/>
</dbReference>